<name>A0ABZ1ZZW6_STRNV</name>
<dbReference type="PANTHER" id="PTHR47235">
    <property type="entry name" value="BLR6548 PROTEIN"/>
    <property type="match status" value="1"/>
</dbReference>
<evidence type="ECO:0000256" key="1">
    <source>
        <dbReference type="ARBA" id="ARBA00010062"/>
    </source>
</evidence>
<dbReference type="Pfam" id="PF13458">
    <property type="entry name" value="Peripla_BP_6"/>
    <property type="match status" value="1"/>
</dbReference>
<proteinExistence type="inferred from homology"/>
<keyword evidence="2" id="KW-0732">Signal</keyword>
<evidence type="ECO:0000313" key="5">
    <source>
        <dbReference type="EMBL" id="WUX51189.1"/>
    </source>
</evidence>
<dbReference type="PANTHER" id="PTHR47235:SF1">
    <property type="entry name" value="BLR6548 PROTEIN"/>
    <property type="match status" value="1"/>
</dbReference>
<keyword evidence="6" id="KW-1185">Reference proteome</keyword>
<gene>
    <name evidence="5" type="ORF">OG442_06350</name>
</gene>
<dbReference type="EMBL" id="CP109495">
    <property type="protein sequence ID" value="WUX51189.1"/>
    <property type="molecule type" value="Genomic_DNA"/>
</dbReference>
<dbReference type="RefSeq" id="WP_329074851.1">
    <property type="nucleotide sequence ID" value="NZ_CP109389.1"/>
</dbReference>
<dbReference type="InterPro" id="IPR028081">
    <property type="entry name" value="Leu-bd"/>
</dbReference>
<organism evidence="5 6">
    <name type="scientific">Streptomyces niveus</name>
    <name type="common">Streptomyces spheroides</name>
    <dbReference type="NCBI Taxonomy" id="193462"/>
    <lineage>
        <taxon>Bacteria</taxon>
        <taxon>Bacillati</taxon>
        <taxon>Actinomycetota</taxon>
        <taxon>Actinomycetes</taxon>
        <taxon>Kitasatosporales</taxon>
        <taxon>Streptomycetaceae</taxon>
        <taxon>Streptomyces</taxon>
    </lineage>
</organism>
<sequence length="444" mass="45932">MKRRARGTNAARCRARGRGPGGTFRTRPRTGAALLVVLALALAGCSGKATEGDGKDSGGAAGGVKTGQGVSDKTISLGVLTDMTGVYASLGKSVTQAQQLWADQTNKAGGICGRTVELTVRDHGYDPQKAVAAYTELEPDVLGFAQFIGSPFVAAVEKRIDGQDKGLVLPQAWSANLLGSPYVRVVGATYDIETVNAIDYLLTNKRITKGDKIGHVYFEGDYGENALVGSEYAAEQAGLTVVEQKIKPTDNDMSAQVAALKKAGVKAVVLSAGPRQAASLVGVAAAGGFNVPIVGNNSAFAPQLLATAAGPALMKDYYIASSTLPIGSAEPAPKKLATEYAAAYPDDVLDNGVVSGWTAASLYGELLKTACENKDLTREGIDKALLGLDAFSTGFGITHDFSDPAAPSTRESVIMKPDSKVPGGLKVVQEARVAEPAESFTFGG</sequence>
<feature type="domain" description="Leucine-binding protein" evidence="4">
    <location>
        <begin position="74"/>
        <end position="404"/>
    </location>
</feature>
<evidence type="ECO:0000313" key="6">
    <source>
        <dbReference type="Proteomes" id="UP001432209"/>
    </source>
</evidence>
<evidence type="ECO:0000259" key="4">
    <source>
        <dbReference type="Pfam" id="PF13458"/>
    </source>
</evidence>
<protein>
    <submittedName>
        <fullName evidence="5">ABC transporter substrate-binding protein</fullName>
    </submittedName>
</protein>
<dbReference type="Gene3D" id="3.40.50.2300">
    <property type="match status" value="2"/>
</dbReference>
<evidence type="ECO:0000256" key="3">
    <source>
        <dbReference type="SAM" id="MobiDB-lite"/>
    </source>
</evidence>
<dbReference type="InterPro" id="IPR028082">
    <property type="entry name" value="Peripla_BP_I"/>
</dbReference>
<dbReference type="Proteomes" id="UP001432209">
    <property type="component" value="Chromosome"/>
</dbReference>
<evidence type="ECO:0000256" key="2">
    <source>
        <dbReference type="ARBA" id="ARBA00022729"/>
    </source>
</evidence>
<feature type="region of interest" description="Disordered" evidence="3">
    <location>
        <begin position="1"/>
        <end position="27"/>
    </location>
</feature>
<dbReference type="GeneID" id="91345877"/>
<reference evidence="5" key="1">
    <citation type="submission" date="2022-10" db="EMBL/GenBank/DDBJ databases">
        <title>The complete genomes of actinobacterial strains from the NBC collection.</title>
        <authorList>
            <person name="Joergensen T.S."/>
            <person name="Alvarez Arevalo M."/>
            <person name="Sterndorff E.B."/>
            <person name="Faurdal D."/>
            <person name="Vuksanovic O."/>
            <person name="Mourched A.-S."/>
            <person name="Charusanti P."/>
            <person name="Shaw S."/>
            <person name="Blin K."/>
            <person name="Weber T."/>
        </authorList>
    </citation>
    <scope>NUCLEOTIDE SEQUENCE</scope>
    <source>
        <strain evidence="5">NBC_01432</strain>
    </source>
</reference>
<accession>A0ABZ1ZZW6</accession>
<comment type="similarity">
    <text evidence="1">Belongs to the leucine-binding protein family.</text>
</comment>
<dbReference type="SUPFAM" id="SSF53822">
    <property type="entry name" value="Periplasmic binding protein-like I"/>
    <property type="match status" value="1"/>
</dbReference>